<evidence type="ECO:0000256" key="2">
    <source>
        <dbReference type="ARBA" id="ARBA00022723"/>
    </source>
</evidence>
<keyword evidence="1 4" id="KW-0349">Heme</keyword>
<dbReference type="PROSITE" id="PS51007">
    <property type="entry name" value="CYTC"/>
    <property type="match status" value="4"/>
</dbReference>
<feature type="domain" description="Cytochrome c" evidence="5">
    <location>
        <begin position="131"/>
        <end position="215"/>
    </location>
</feature>
<dbReference type="GO" id="GO:0020037">
    <property type="term" value="F:heme binding"/>
    <property type="evidence" value="ECO:0007669"/>
    <property type="project" value="InterPro"/>
</dbReference>
<keyword evidence="3 4" id="KW-0408">Iron</keyword>
<dbReference type="PANTHER" id="PTHR33546:SF1">
    <property type="entry name" value="LARGE, MULTIFUNCTIONAL SECRETED PROTEIN"/>
    <property type="match status" value="1"/>
</dbReference>
<dbReference type="EMBL" id="JACQWF010000193">
    <property type="protein sequence ID" value="MBI4595577.1"/>
    <property type="molecule type" value="Genomic_DNA"/>
</dbReference>
<proteinExistence type="predicted"/>
<dbReference type="InterPro" id="IPR036909">
    <property type="entry name" value="Cyt_c-like_dom_sf"/>
</dbReference>
<evidence type="ECO:0000256" key="3">
    <source>
        <dbReference type="ARBA" id="ARBA00023004"/>
    </source>
</evidence>
<feature type="domain" description="Cytochrome c" evidence="5">
    <location>
        <begin position="41"/>
        <end position="125"/>
    </location>
</feature>
<evidence type="ECO:0000256" key="1">
    <source>
        <dbReference type="ARBA" id="ARBA00022617"/>
    </source>
</evidence>
<evidence type="ECO:0000259" key="5">
    <source>
        <dbReference type="PROSITE" id="PS51007"/>
    </source>
</evidence>
<reference evidence="6" key="1">
    <citation type="submission" date="2020-07" db="EMBL/GenBank/DDBJ databases">
        <title>Huge and variable diversity of episymbiotic CPR bacteria and DPANN archaea in groundwater ecosystems.</title>
        <authorList>
            <person name="He C.Y."/>
            <person name="Keren R."/>
            <person name="Whittaker M."/>
            <person name="Farag I.F."/>
            <person name="Doudna J."/>
            <person name="Cate J.H.D."/>
            <person name="Banfield J.F."/>
        </authorList>
    </citation>
    <scope>NUCLEOTIDE SEQUENCE</scope>
    <source>
        <strain evidence="6">NC_groundwater_1482_Ag_S-0.65um_47_24</strain>
    </source>
</reference>
<accession>A0A933LQQ9</accession>
<keyword evidence="2 4" id="KW-0479">Metal-binding</keyword>
<protein>
    <submittedName>
        <fullName evidence="6">Cytochrome c</fullName>
    </submittedName>
</protein>
<dbReference type="GO" id="GO:0009055">
    <property type="term" value="F:electron transfer activity"/>
    <property type="evidence" value="ECO:0007669"/>
    <property type="project" value="InterPro"/>
</dbReference>
<evidence type="ECO:0000313" key="6">
    <source>
        <dbReference type="EMBL" id="MBI4595577.1"/>
    </source>
</evidence>
<name>A0A933LQQ9_UNCTE</name>
<dbReference type="Pfam" id="PF00034">
    <property type="entry name" value="Cytochrom_C"/>
    <property type="match status" value="4"/>
</dbReference>
<comment type="caution">
    <text evidence="6">The sequence shown here is derived from an EMBL/GenBank/DDBJ whole genome shotgun (WGS) entry which is preliminary data.</text>
</comment>
<dbReference type="Gene3D" id="1.10.760.10">
    <property type="entry name" value="Cytochrome c-like domain"/>
    <property type="match status" value="4"/>
</dbReference>
<dbReference type="GO" id="GO:0046872">
    <property type="term" value="F:metal ion binding"/>
    <property type="evidence" value="ECO:0007669"/>
    <property type="project" value="UniProtKB-KW"/>
</dbReference>
<gene>
    <name evidence="6" type="ORF">HY730_04270</name>
</gene>
<dbReference type="Proteomes" id="UP000772181">
    <property type="component" value="Unassembled WGS sequence"/>
</dbReference>
<feature type="domain" description="Cytochrome c" evidence="5">
    <location>
        <begin position="319"/>
        <end position="403"/>
    </location>
</feature>
<dbReference type="InterPro" id="IPR009056">
    <property type="entry name" value="Cyt_c-like_dom"/>
</dbReference>
<organism evidence="6 7">
    <name type="scientific">Tectimicrobiota bacterium</name>
    <dbReference type="NCBI Taxonomy" id="2528274"/>
    <lineage>
        <taxon>Bacteria</taxon>
        <taxon>Pseudomonadati</taxon>
        <taxon>Nitrospinota/Tectimicrobiota group</taxon>
        <taxon>Candidatus Tectimicrobiota</taxon>
    </lineage>
</organism>
<sequence>MKIKELLRKNLVLIVLFSLLINLMLVLQVLGAEQEDVSLPANPLEGRKVFTNKGCGKCHTVWGQGMTFGPDLAIISKGKSMLQLAGLLWNHSPRMVEIMEEKGLTRPNFTPKEMSLLMAYLYYLNYFDQPGDFTRGERVFKDKACINCHSLGGTGGKVGPQLDKYQRYMSSISFAQAMWNHGPKILKKMAEMGIKWPHFKGSEVNDFLAYIRGIGTSDETVEKVYLFSGNPKKGAKLFEGKGCLECHSVKGKGGKIGPDLAEVSAPGSASEMAGRMWNHGPEMWENMARRGIPLPELSAEEMADIISFVYFTFYMDKGGDPVKGKEYFAKKGCLSCHGLGKIGKRVGPDLSDSEAISSPVHLASAMWNHAPVMEKMFEEQNLPWPRFDGDEMRDLVEYIRSFGKGAKEAN</sequence>
<dbReference type="PANTHER" id="PTHR33546">
    <property type="entry name" value="LARGE, MULTIFUNCTIONAL SECRETED PROTEIN-RELATED"/>
    <property type="match status" value="1"/>
</dbReference>
<dbReference type="SUPFAM" id="SSF46626">
    <property type="entry name" value="Cytochrome c"/>
    <property type="match status" value="4"/>
</dbReference>
<evidence type="ECO:0000313" key="7">
    <source>
        <dbReference type="Proteomes" id="UP000772181"/>
    </source>
</evidence>
<dbReference type="AlphaFoldDB" id="A0A933LQQ9"/>
<feature type="domain" description="Cytochrome c" evidence="5">
    <location>
        <begin position="229"/>
        <end position="313"/>
    </location>
</feature>
<evidence type="ECO:0000256" key="4">
    <source>
        <dbReference type="PROSITE-ProRule" id="PRU00433"/>
    </source>
</evidence>